<evidence type="ECO:0000256" key="5">
    <source>
        <dbReference type="ARBA" id="ARBA00022777"/>
    </source>
</evidence>
<feature type="domain" description="PAS" evidence="9">
    <location>
        <begin position="351"/>
        <end position="376"/>
    </location>
</feature>
<keyword evidence="7" id="KW-0812">Transmembrane</keyword>
<dbReference type="CDD" id="cd00082">
    <property type="entry name" value="HisKA"/>
    <property type="match status" value="1"/>
</dbReference>
<dbReference type="PRINTS" id="PR00344">
    <property type="entry name" value="BCTRLSENSOR"/>
</dbReference>
<proteinExistence type="predicted"/>
<reference evidence="10 11" key="1">
    <citation type="submission" date="2023-07" db="EMBL/GenBank/DDBJ databases">
        <title>Sorghum-associated microbial communities from plants grown in Nebraska, USA.</title>
        <authorList>
            <person name="Schachtman D."/>
        </authorList>
    </citation>
    <scope>NUCLEOTIDE SEQUENCE [LARGE SCALE GENOMIC DNA]</scope>
    <source>
        <strain evidence="10 11">4249</strain>
    </source>
</reference>
<dbReference type="InterPro" id="IPR005467">
    <property type="entry name" value="His_kinase_dom"/>
</dbReference>
<dbReference type="Pfam" id="PF02518">
    <property type="entry name" value="HATPase_c"/>
    <property type="match status" value="1"/>
</dbReference>
<dbReference type="PANTHER" id="PTHR42878">
    <property type="entry name" value="TWO-COMPONENT HISTIDINE KINASE"/>
    <property type="match status" value="1"/>
</dbReference>
<dbReference type="EMBL" id="JAVDWU010000002">
    <property type="protein sequence ID" value="MDR7149181.1"/>
    <property type="molecule type" value="Genomic_DNA"/>
</dbReference>
<evidence type="ECO:0000256" key="7">
    <source>
        <dbReference type="SAM" id="Phobius"/>
    </source>
</evidence>
<evidence type="ECO:0000256" key="2">
    <source>
        <dbReference type="ARBA" id="ARBA00012438"/>
    </source>
</evidence>
<feature type="domain" description="PAS" evidence="9">
    <location>
        <begin position="206"/>
        <end position="252"/>
    </location>
</feature>
<feature type="transmembrane region" description="Helical" evidence="7">
    <location>
        <begin position="79"/>
        <end position="98"/>
    </location>
</feature>
<feature type="domain" description="Histidine kinase" evidence="8">
    <location>
        <begin position="637"/>
        <end position="852"/>
    </location>
</feature>
<dbReference type="PROSITE" id="PS50109">
    <property type="entry name" value="HIS_KIN"/>
    <property type="match status" value="1"/>
</dbReference>
<dbReference type="InterPro" id="IPR000014">
    <property type="entry name" value="PAS"/>
</dbReference>
<evidence type="ECO:0000259" key="8">
    <source>
        <dbReference type="PROSITE" id="PS50109"/>
    </source>
</evidence>
<dbReference type="Gene3D" id="3.30.565.10">
    <property type="entry name" value="Histidine kinase-like ATPase, C-terminal domain"/>
    <property type="match status" value="1"/>
</dbReference>
<dbReference type="Gene3D" id="3.30.450.20">
    <property type="entry name" value="PAS domain"/>
    <property type="match status" value="2"/>
</dbReference>
<dbReference type="InterPro" id="IPR003594">
    <property type="entry name" value="HATPase_dom"/>
</dbReference>
<evidence type="ECO:0000256" key="6">
    <source>
        <dbReference type="ARBA" id="ARBA00023136"/>
    </source>
</evidence>
<dbReference type="EC" id="2.7.13.3" evidence="2"/>
<dbReference type="InterPro" id="IPR035965">
    <property type="entry name" value="PAS-like_dom_sf"/>
</dbReference>
<comment type="caution">
    <text evidence="10">The sequence shown here is derived from an EMBL/GenBank/DDBJ whole genome shotgun (WGS) entry which is preliminary data.</text>
</comment>
<dbReference type="SUPFAM" id="SSF47384">
    <property type="entry name" value="Homodimeric domain of signal transducing histidine kinase"/>
    <property type="match status" value="1"/>
</dbReference>
<name>A0ABU1WIT9_9BURK</name>
<feature type="transmembrane region" description="Helical" evidence="7">
    <location>
        <begin position="26"/>
        <end position="45"/>
    </location>
</feature>
<gene>
    <name evidence="10" type="ORF">J2W49_001130</name>
</gene>
<dbReference type="Pfam" id="PF00512">
    <property type="entry name" value="HisKA"/>
    <property type="match status" value="1"/>
</dbReference>
<dbReference type="SMART" id="SM00091">
    <property type="entry name" value="PAS"/>
    <property type="match status" value="2"/>
</dbReference>
<dbReference type="SUPFAM" id="SSF55874">
    <property type="entry name" value="ATPase domain of HSP90 chaperone/DNA topoisomerase II/histidine kinase"/>
    <property type="match status" value="1"/>
</dbReference>
<dbReference type="NCBIfam" id="TIGR00229">
    <property type="entry name" value="sensory_box"/>
    <property type="match status" value="2"/>
</dbReference>
<keyword evidence="11" id="KW-1185">Reference proteome</keyword>
<keyword evidence="5" id="KW-0418">Kinase</keyword>
<dbReference type="CDD" id="cd00130">
    <property type="entry name" value="PAS"/>
    <property type="match status" value="2"/>
</dbReference>
<evidence type="ECO:0000259" key="9">
    <source>
        <dbReference type="PROSITE" id="PS50112"/>
    </source>
</evidence>
<sequence length="854" mass="94583">MDYLPVDDDPLSPRLPSAIEQQQRQVVRSLLLTVCCFMPVIFLALLDRSGFTPLTGVVGAMCVFVLTLWLPFQIGHTRLVAHLLIGGLLATSTMALYYEGTVRSAAVLAMMAGVIMAGTFLPKLSLATVGVYCIAVLGAFNWMEQQGMLGSQMLPVTWVVWFIQAGVIAAILVSMFFGRHRLIEAYHSQAQSLLKAQVAQEGLRASEKRFKTLFRNNPAACLVQSVEAKVVIDANDAFLALTGYRREEVQGQLPPSLWADADEHRRFRAQLKQHGEVRAMRARSLRKDGSCIDVQISAELLEEGFERLLLVMVLDVTNEVASRVALETSQQRFSTAFSFSPLGTVICRLRDGQYLEVNDANEQVLGYRADEMLGHTSTDLNVWVTETEHQAYTRQLNEHGEVLGFPTRLRNKWGEPVHVKLWSRRIDLDGEACELVYSVNVSEQQRREAMLMSVARGVSSKTGEAFFLSLAERLAEGIGADGVLIGELGQSGELDTLALLQEGDLQPNRGIALAQTTLIGILAQEELVTIDARASQMVLNVPAMELDAPQTMSGVALRDPDGSAIGVMAVVWRERRDPTPDVRALLTIFASRCNAELVRLRRDREIRRLQATLEHRVAARTQQLEYLNRELESFSYSVSHDLKSPLRSMDGFTHVLREQMAGRLTQEDEHLIARVQGAIARMNSLITDLLALARVSQGRLQRMEVSLTDLAEDVARRLYHTDAGREVEVRIQPSLTANCDARMAHIVLENLLGNAWKYTRHQTPALIEMGREGTGSGPPRFYIRDNGAGFDMSRSDRLFKPFNRLHAVTEFEGSGVGLATVRRIIERHGGDIAGSGEPGGGATFVFSFGSETTG</sequence>
<dbReference type="InterPro" id="IPR050351">
    <property type="entry name" value="BphY/WalK/GraS-like"/>
</dbReference>
<comment type="catalytic activity">
    <reaction evidence="1">
        <text>ATP + protein L-histidine = ADP + protein N-phospho-L-histidine.</text>
        <dbReference type="EC" id="2.7.13.3"/>
    </reaction>
</comment>
<keyword evidence="6 7" id="KW-0472">Membrane</keyword>
<dbReference type="SUPFAM" id="SSF55781">
    <property type="entry name" value="GAF domain-like"/>
    <property type="match status" value="1"/>
</dbReference>
<dbReference type="SMART" id="SM00388">
    <property type="entry name" value="HisKA"/>
    <property type="match status" value="1"/>
</dbReference>
<organism evidence="10 11">
    <name type="scientific">Hydrogenophaga palleronii</name>
    <dbReference type="NCBI Taxonomy" id="65655"/>
    <lineage>
        <taxon>Bacteria</taxon>
        <taxon>Pseudomonadati</taxon>
        <taxon>Pseudomonadota</taxon>
        <taxon>Betaproteobacteria</taxon>
        <taxon>Burkholderiales</taxon>
        <taxon>Comamonadaceae</taxon>
        <taxon>Hydrogenophaga</taxon>
    </lineage>
</organism>
<dbReference type="InterPro" id="IPR003661">
    <property type="entry name" value="HisK_dim/P_dom"/>
</dbReference>
<protein>
    <recommendedName>
        <fullName evidence="2">histidine kinase</fullName>
        <ecNumber evidence="2">2.7.13.3</ecNumber>
    </recommendedName>
</protein>
<dbReference type="Pfam" id="PF13426">
    <property type="entry name" value="PAS_9"/>
    <property type="match status" value="2"/>
</dbReference>
<dbReference type="PROSITE" id="PS50112">
    <property type="entry name" value="PAS"/>
    <property type="match status" value="2"/>
</dbReference>
<dbReference type="SMART" id="SM00387">
    <property type="entry name" value="HATPase_c"/>
    <property type="match status" value="1"/>
</dbReference>
<dbReference type="InterPro" id="IPR036890">
    <property type="entry name" value="HATPase_C_sf"/>
</dbReference>
<keyword evidence="7" id="KW-1133">Transmembrane helix</keyword>
<dbReference type="RefSeq" id="WP_310312754.1">
    <property type="nucleotide sequence ID" value="NZ_JAVDWU010000002.1"/>
</dbReference>
<feature type="transmembrane region" description="Helical" evidence="7">
    <location>
        <begin position="51"/>
        <end position="72"/>
    </location>
</feature>
<dbReference type="SUPFAM" id="SSF55785">
    <property type="entry name" value="PYP-like sensor domain (PAS domain)"/>
    <property type="match status" value="2"/>
</dbReference>
<evidence type="ECO:0000256" key="4">
    <source>
        <dbReference type="ARBA" id="ARBA00022679"/>
    </source>
</evidence>
<accession>A0ABU1WIT9</accession>
<evidence type="ECO:0000256" key="1">
    <source>
        <dbReference type="ARBA" id="ARBA00000085"/>
    </source>
</evidence>
<dbReference type="InterPro" id="IPR036097">
    <property type="entry name" value="HisK_dim/P_sf"/>
</dbReference>
<dbReference type="Gene3D" id="1.10.287.130">
    <property type="match status" value="1"/>
</dbReference>
<feature type="transmembrane region" description="Helical" evidence="7">
    <location>
        <begin position="155"/>
        <end position="177"/>
    </location>
</feature>
<dbReference type="PANTHER" id="PTHR42878:SF15">
    <property type="entry name" value="BACTERIOPHYTOCHROME"/>
    <property type="match status" value="1"/>
</dbReference>
<keyword evidence="4" id="KW-0808">Transferase</keyword>
<dbReference type="InterPro" id="IPR004358">
    <property type="entry name" value="Sig_transdc_His_kin-like_C"/>
</dbReference>
<keyword evidence="3" id="KW-0597">Phosphoprotein</keyword>
<evidence type="ECO:0000313" key="10">
    <source>
        <dbReference type="EMBL" id="MDR7149181.1"/>
    </source>
</evidence>
<dbReference type="Proteomes" id="UP001265700">
    <property type="component" value="Unassembled WGS sequence"/>
</dbReference>
<evidence type="ECO:0000313" key="11">
    <source>
        <dbReference type="Proteomes" id="UP001265700"/>
    </source>
</evidence>
<evidence type="ECO:0000256" key="3">
    <source>
        <dbReference type="ARBA" id="ARBA00022553"/>
    </source>
</evidence>